<evidence type="ECO:0000313" key="2">
    <source>
        <dbReference type="Proteomes" id="UP000709295"/>
    </source>
</evidence>
<protein>
    <submittedName>
        <fullName evidence="1">Uncharacterized protein</fullName>
    </submittedName>
</protein>
<gene>
    <name evidence="1" type="ORF">JG688_00009592</name>
</gene>
<name>A0A8J5J5U7_9STRA</name>
<accession>A0A8J5J5U7</accession>
<keyword evidence="2" id="KW-1185">Reference proteome</keyword>
<dbReference type="Proteomes" id="UP000709295">
    <property type="component" value="Unassembled WGS sequence"/>
</dbReference>
<evidence type="ECO:0000313" key="1">
    <source>
        <dbReference type="EMBL" id="KAG6960428.1"/>
    </source>
</evidence>
<sequence length="51" mass="6076">MKSRERTALQMRQDFFSSRYKVGFRSPQRLPREGVGVIYTVHRSIDSLFKL</sequence>
<organism evidence="1 2">
    <name type="scientific">Phytophthora aleatoria</name>
    <dbReference type="NCBI Taxonomy" id="2496075"/>
    <lineage>
        <taxon>Eukaryota</taxon>
        <taxon>Sar</taxon>
        <taxon>Stramenopiles</taxon>
        <taxon>Oomycota</taxon>
        <taxon>Peronosporomycetes</taxon>
        <taxon>Peronosporales</taxon>
        <taxon>Peronosporaceae</taxon>
        <taxon>Phytophthora</taxon>
    </lineage>
</organism>
<dbReference type="AlphaFoldDB" id="A0A8J5J5U7"/>
<dbReference type="EMBL" id="JAENGY010000558">
    <property type="protein sequence ID" value="KAG6960428.1"/>
    <property type="molecule type" value="Genomic_DNA"/>
</dbReference>
<proteinExistence type="predicted"/>
<reference evidence="1" key="1">
    <citation type="submission" date="2021-01" db="EMBL/GenBank/DDBJ databases">
        <title>Phytophthora aleatoria, a newly-described species from Pinus radiata is distinct from Phytophthora cactorum isolates based on comparative genomics.</title>
        <authorList>
            <person name="Mcdougal R."/>
            <person name="Panda P."/>
            <person name="Williams N."/>
            <person name="Studholme D.J."/>
        </authorList>
    </citation>
    <scope>NUCLEOTIDE SEQUENCE</scope>
    <source>
        <strain evidence="1">NZFS 4037</strain>
    </source>
</reference>
<comment type="caution">
    <text evidence="1">The sequence shown here is derived from an EMBL/GenBank/DDBJ whole genome shotgun (WGS) entry which is preliminary data.</text>
</comment>